<protein>
    <submittedName>
        <fullName evidence="13">Sir2 histone deacetylase Hst2</fullName>
    </submittedName>
</protein>
<feature type="binding site" evidence="8 9">
    <location>
        <position position="183"/>
    </location>
    <ligand>
        <name>Zn(2+)</name>
        <dbReference type="ChEBI" id="CHEBI:29105"/>
    </ligand>
</feature>
<dbReference type="SUPFAM" id="SSF52467">
    <property type="entry name" value="DHS-like NAD/FAD-binding domain"/>
    <property type="match status" value="1"/>
</dbReference>
<feature type="coiled-coil region" evidence="10">
    <location>
        <begin position="291"/>
        <end position="318"/>
    </location>
</feature>
<evidence type="ECO:0000256" key="9">
    <source>
        <dbReference type="PROSITE-ProRule" id="PRU00236"/>
    </source>
</evidence>
<evidence type="ECO:0000256" key="4">
    <source>
        <dbReference type="ARBA" id="ARBA00022833"/>
    </source>
</evidence>
<feature type="active site" description="Proton acceptor" evidence="6 9">
    <location>
        <position position="145"/>
    </location>
</feature>
<feature type="binding site" evidence="7">
    <location>
        <begin position="43"/>
        <end position="47"/>
    </location>
    <ligand>
        <name>NAD(+)</name>
        <dbReference type="ChEBI" id="CHEBI:57540"/>
    </ligand>
</feature>
<evidence type="ECO:0000256" key="6">
    <source>
        <dbReference type="PIRSR" id="PIRSR037938-1"/>
    </source>
</evidence>
<evidence type="ECO:0000256" key="2">
    <source>
        <dbReference type="ARBA" id="ARBA00022679"/>
    </source>
</evidence>
<keyword evidence="4 8" id="KW-0862">Zinc</keyword>
<feature type="binding site" evidence="7">
    <location>
        <begin position="125"/>
        <end position="128"/>
    </location>
    <ligand>
        <name>NAD(+)</name>
        <dbReference type="ChEBI" id="CHEBI:57540"/>
    </ligand>
</feature>
<evidence type="ECO:0000256" key="11">
    <source>
        <dbReference type="SAM" id="MobiDB-lite"/>
    </source>
</evidence>
<dbReference type="GO" id="GO:0017136">
    <property type="term" value="F:histone deacetylase activity, NAD-dependent"/>
    <property type="evidence" value="ECO:0007669"/>
    <property type="project" value="InterPro"/>
</dbReference>
<dbReference type="InterPro" id="IPR029035">
    <property type="entry name" value="DHS-like_NAD/FAD-binding_dom"/>
</dbReference>
<evidence type="ECO:0000313" key="13">
    <source>
        <dbReference type="EMBL" id="KAJ4386280.1"/>
    </source>
</evidence>
<feature type="binding site" evidence="8 9">
    <location>
        <position position="177"/>
    </location>
    <ligand>
        <name>Zn(2+)</name>
        <dbReference type="ChEBI" id="CHEBI:29105"/>
    </ligand>
</feature>
<dbReference type="AlphaFoldDB" id="A0A9W8YJ74"/>
<dbReference type="Gene3D" id="3.40.50.1220">
    <property type="entry name" value="TPP-binding domain"/>
    <property type="match status" value="1"/>
</dbReference>
<accession>A0A9W8YJ74</accession>
<reference evidence="13" key="1">
    <citation type="submission" date="2022-10" db="EMBL/GenBank/DDBJ databases">
        <title>Tapping the CABI collections for fungal endophytes: first genome assemblies for Collariella, Neodidymelliopsis, Ascochyta clinopodiicola, Didymella pomorum, Didymosphaeria variabile, Neocosmospora piperis and Neocucurbitaria cava.</title>
        <authorList>
            <person name="Hill R."/>
        </authorList>
    </citation>
    <scope>NUCLEOTIDE SEQUENCE</scope>
    <source>
        <strain evidence="13">IMI 355082</strain>
    </source>
</reference>
<feature type="binding site" evidence="8 9">
    <location>
        <position position="156"/>
    </location>
    <ligand>
        <name>Zn(2+)</name>
        <dbReference type="ChEBI" id="CHEBI:29105"/>
    </ligand>
</feature>
<keyword evidence="10" id="KW-0175">Coiled coil</keyword>
<keyword evidence="3 8" id="KW-0479">Metal-binding</keyword>
<dbReference type="InterPro" id="IPR026591">
    <property type="entry name" value="Sirtuin_cat_small_dom_sf"/>
</dbReference>
<feature type="binding site" evidence="7">
    <location>
        <position position="264"/>
    </location>
    <ligand>
        <name>NAD(+)</name>
        <dbReference type="ChEBI" id="CHEBI:57540"/>
    </ligand>
</feature>
<evidence type="ECO:0000313" key="14">
    <source>
        <dbReference type="Proteomes" id="UP001140453"/>
    </source>
</evidence>
<dbReference type="InterPro" id="IPR026590">
    <property type="entry name" value="Ssirtuin_cat_dom"/>
</dbReference>
<proteinExistence type="inferred from homology"/>
<evidence type="ECO:0000259" key="12">
    <source>
        <dbReference type="PROSITE" id="PS50305"/>
    </source>
</evidence>
<dbReference type="PANTHER" id="PTHR11085:SF6">
    <property type="entry name" value="NAD-DEPENDENT PROTEIN DEACETYLASE SIRTUIN-2"/>
    <property type="match status" value="1"/>
</dbReference>
<dbReference type="OrthoDB" id="420264at2759"/>
<organism evidence="13 14">
    <name type="scientific">Gnomoniopsis smithogilvyi</name>
    <dbReference type="NCBI Taxonomy" id="1191159"/>
    <lineage>
        <taxon>Eukaryota</taxon>
        <taxon>Fungi</taxon>
        <taxon>Dikarya</taxon>
        <taxon>Ascomycota</taxon>
        <taxon>Pezizomycotina</taxon>
        <taxon>Sordariomycetes</taxon>
        <taxon>Sordariomycetidae</taxon>
        <taxon>Diaporthales</taxon>
        <taxon>Gnomoniaceae</taxon>
        <taxon>Gnomoniopsis</taxon>
    </lineage>
</organism>
<dbReference type="PANTHER" id="PTHR11085">
    <property type="entry name" value="NAD-DEPENDENT PROTEIN DEACYLASE SIRTUIN-5, MITOCHONDRIAL-RELATED"/>
    <property type="match status" value="1"/>
</dbReference>
<evidence type="ECO:0000256" key="5">
    <source>
        <dbReference type="ARBA" id="ARBA00023027"/>
    </source>
</evidence>
<keyword evidence="14" id="KW-1185">Reference proteome</keyword>
<feature type="compositionally biased region" description="Basic and acidic residues" evidence="11">
    <location>
        <begin position="425"/>
        <end position="436"/>
    </location>
</feature>
<evidence type="ECO:0000256" key="1">
    <source>
        <dbReference type="ARBA" id="ARBA00006924"/>
    </source>
</evidence>
<dbReference type="GO" id="GO:0070403">
    <property type="term" value="F:NAD+ binding"/>
    <property type="evidence" value="ECO:0007669"/>
    <property type="project" value="InterPro"/>
</dbReference>
<feature type="domain" description="Deacetylase sirtuin-type" evidence="12">
    <location>
        <begin position="15"/>
        <end position="278"/>
    </location>
</feature>
<feature type="compositionally biased region" description="Basic and acidic residues" evidence="11">
    <location>
        <begin position="393"/>
        <end position="411"/>
    </location>
</feature>
<evidence type="ECO:0000256" key="10">
    <source>
        <dbReference type="SAM" id="Coils"/>
    </source>
</evidence>
<dbReference type="CDD" id="cd01408">
    <property type="entry name" value="SIRT1"/>
    <property type="match status" value="1"/>
</dbReference>
<keyword evidence="2" id="KW-0808">Transferase</keyword>
<feature type="binding site" evidence="7">
    <location>
        <begin position="53"/>
        <end position="55"/>
    </location>
    <ligand>
        <name>NAD(+)</name>
        <dbReference type="ChEBI" id="CHEBI:57540"/>
    </ligand>
</feature>
<feature type="binding site" evidence="7">
    <location>
        <begin position="244"/>
        <end position="246"/>
    </location>
    <ligand>
        <name>NAD(+)</name>
        <dbReference type="ChEBI" id="CHEBI:57540"/>
    </ligand>
</feature>
<dbReference type="Gene3D" id="3.30.1600.10">
    <property type="entry name" value="SIR2/SIRT2 'Small Domain"/>
    <property type="match status" value="1"/>
</dbReference>
<dbReference type="InterPro" id="IPR003000">
    <property type="entry name" value="Sirtuin"/>
</dbReference>
<dbReference type="InterPro" id="IPR050134">
    <property type="entry name" value="NAD-dep_sirtuin_deacylases"/>
</dbReference>
<dbReference type="GO" id="GO:0046872">
    <property type="term" value="F:metal ion binding"/>
    <property type="evidence" value="ECO:0007669"/>
    <property type="project" value="UniProtKB-KW"/>
</dbReference>
<comment type="similarity">
    <text evidence="1">Belongs to the sirtuin family. Class I subfamily.</text>
</comment>
<comment type="caution">
    <text evidence="13">The sequence shown here is derived from an EMBL/GenBank/DDBJ whole genome shotgun (WGS) entry which is preliminary data.</text>
</comment>
<evidence type="ECO:0000256" key="8">
    <source>
        <dbReference type="PIRSR" id="PIRSR037938-3"/>
    </source>
</evidence>
<comment type="cofactor">
    <cofactor evidence="8">
        <name>Zn(2+)</name>
        <dbReference type="ChEBI" id="CHEBI:29105"/>
    </cofactor>
    <text evidence="8">Binds 1 zinc ion per subunit.</text>
</comment>
<gene>
    <name evidence="13" type="primary">HST2</name>
    <name evidence="13" type="ORF">N0V93_009173</name>
</gene>
<dbReference type="Proteomes" id="UP001140453">
    <property type="component" value="Unassembled WGS sequence"/>
</dbReference>
<feature type="binding site" evidence="7">
    <location>
        <begin position="220"/>
        <end position="221"/>
    </location>
    <ligand>
        <name>NAD(+)</name>
        <dbReference type="ChEBI" id="CHEBI:57540"/>
    </ligand>
</feature>
<feature type="region of interest" description="Disordered" evidence="11">
    <location>
        <begin position="325"/>
        <end position="456"/>
    </location>
</feature>
<feature type="binding site" evidence="8 9">
    <location>
        <position position="153"/>
    </location>
    <ligand>
        <name>Zn(2+)</name>
        <dbReference type="ChEBI" id="CHEBI:29105"/>
    </ligand>
</feature>
<feature type="compositionally biased region" description="Basic and acidic residues" evidence="11">
    <location>
        <begin position="354"/>
        <end position="370"/>
    </location>
</feature>
<sequence>MGNDQSVLDDSVPSVKLEERSLSAVAKLIKDGKATKIVVMTGAGLSTAAGIPDFRSPGTGLYANLARLNLPTAESVFDIAYFRQNPNPFYVLAKELYPGNYKPTLSHAFIALLAKKGLLRRLFTQNIDCLEREAGVPGELIVEAHGSFATQRCIDCKKEFPDDIMKKHVLSGEVPHCVDKEGCNGLVKPDIVFFGEALPSAFFHSLPVLEEADLALVMGTSLTVHPFASLPERVEEDCPRVLFNMERVGSLGTRPDDVLALGDCDANVCTLADELGWLDELHKLWEDTVGEAETERQLKGIRNRKKKMLSEMDELTKRIGAGLTLDDADKNNESKSSAAGGATDNADRLGALAENREDAKSVSTSDRPDDTTAPLSGPQDATVASQATEIEVDNDKKVIEAAQKDTRKPETEAGNPSSSVSAPDVEAKDIQVKEEPNPNPEAIKAGASKDLNKSVL</sequence>
<keyword evidence="5 7" id="KW-0520">NAD</keyword>
<evidence type="ECO:0000256" key="3">
    <source>
        <dbReference type="ARBA" id="ARBA00022723"/>
    </source>
</evidence>
<dbReference type="EMBL" id="JAPEVB010000006">
    <property type="protein sequence ID" value="KAJ4386280.1"/>
    <property type="molecule type" value="Genomic_DNA"/>
</dbReference>
<dbReference type="GO" id="GO:0005634">
    <property type="term" value="C:nucleus"/>
    <property type="evidence" value="ECO:0007669"/>
    <property type="project" value="TreeGrafter"/>
</dbReference>
<name>A0A9W8YJ74_9PEZI</name>
<dbReference type="PROSITE" id="PS50305">
    <property type="entry name" value="SIRTUIN"/>
    <property type="match status" value="1"/>
</dbReference>
<evidence type="ECO:0000256" key="7">
    <source>
        <dbReference type="PIRSR" id="PIRSR037938-2"/>
    </source>
</evidence>
<dbReference type="Pfam" id="PF02146">
    <property type="entry name" value="SIR2"/>
    <property type="match status" value="1"/>
</dbReference>